<evidence type="ECO:0000256" key="4">
    <source>
        <dbReference type="ARBA" id="ARBA00022714"/>
    </source>
</evidence>
<comment type="cofactor">
    <cofactor evidence="1">
        <name>FAD</name>
        <dbReference type="ChEBI" id="CHEBI:57692"/>
    </cofactor>
</comment>
<dbReference type="Gene3D" id="3.50.50.60">
    <property type="entry name" value="FAD/NAD(P)-binding domain"/>
    <property type="match status" value="2"/>
</dbReference>
<dbReference type="SUPFAM" id="SSF55424">
    <property type="entry name" value="FAD/NAD-linked reductases, dimerisation (C-terminal) domain"/>
    <property type="match status" value="1"/>
</dbReference>
<dbReference type="AlphaFoldDB" id="A0A0F4ZJZ3"/>
<dbReference type="GO" id="GO:0016651">
    <property type="term" value="F:oxidoreductase activity, acting on NAD(P)H"/>
    <property type="evidence" value="ECO:0007669"/>
    <property type="project" value="TreeGrafter"/>
</dbReference>
<evidence type="ECO:0000256" key="7">
    <source>
        <dbReference type="ARBA" id="ARBA00023002"/>
    </source>
</evidence>
<dbReference type="PANTHER" id="PTHR43557:SF2">
    <property type="entry name" value="RIESKE DOMAIN-CONTAINING PROTEIN-RELATED"/>
    <property type="match status" value="1"/>
</dbReference>
<dbReference type="InterPro" id="IPR017941">
    <property type="entry name" value="Rieske_2Fe-2S"/>
</dbReference>
<evidence type="ECO:0000256" key="9">
    <source>
        <dbReference type="ARBA" id="ARBA00023014"/>
    </source>
</evidence>
<keyword evidence="7" id="KW-0560">Oxidoreductase</keyword>
<dbReference type="InterPro" id="IPR036188">
    <property type="entry name" value="FAD/NAD-bd_sf"/>
</dbReference>
<dbReference type="GO" id="GO:0005737">
    <property type="term" value="C:cytoplasm"/>
    <property type="evidence" value="ECO:0007669"/>
    <property type="project" value="TreeGrafter"/>
</dbReference>
<dbReference type="Pfam" id="PF00355">
    <property type="entry name" value="Rieske"/>
    <property type="match status" value="1"/>
</dbReference>
<protein>
    <recommendedName>
        <fullName evidence="10">Rieske domain-containing protein</fullName>
    </recommendedName>
</protein>
<evidence type="ECO:0000256" key="8">
    <source>
        <dbReference type="ARBA" id="ARBA00023004"/>
    </source>
</evidence>
<evidence type="ECO:0000313" key="11">
    <source>
        <dbReference type="EMBL" id="KKA30441.1"/>
    </source>
</evidence>
<dbReference type="Pfam" id="PF07992">
    <property type="entry name" value="Pyr_redox_2"/>
    <property type="match status" value="1"/>
</dbReference>
<dbReference type="OrthoDB" id="6029at2759"/>
<dbReference type="Pfam" id="PF14759">
    <property type="entry name" value="Reductase_C"/>
    <property type="match status" value="1"/>
</dbReference>
<accession>A0A0F4ZJZ3</accession>
<dbReference type="PANTHER" id="PTHR43557">
    <property type="entry name" value="APOPTOSIS-INDUCING FACTOR 1"/>
    <property type="match status" value="1"/>
</dbReference>
<comment type="caution">
    <text evidence="11">The sequence shown here is derived from an EMBL/GenBank/DDBJ whole genome shotgun (WGS) entry which is preliminary data.</text>
</comment>
<dbReference type="PRINTS" id="PR00411">
    <property type="entry name" value="PNDRDTASEI"/>
</dbReference>
<keyword evidence="4" id="KW-0001">2Fe-2S</keyword>
<dbReference type="PROSITE" id="PS51296">
    <property type="entry name" value="RIESKE"/>
    <property type="match status" value="1"/>
</dbReference>
<name>A0A0F4ZJZ3_9PEZI</name>
<dbReference type="InterPro" id="IPR023753">
    <property type="entry name" value="FAD/NAD-binding_dom"/>
</dbReference>
<keyword evidence="6" id="KW-0274">FAD</keyword>
<dbReference type="SUPFAM" id="SSF50022">
    <property type="entry name" value="ISP domain"/>
    <property type="match status" value="1"/>
</dbReference>
<keyword evidence="5" id="KW-0479">Metal-binding</keyword>
<dbReference type="SUPFAM" id="SSF51905">
    <property type="entry name" value="FAD/NAD(P)-binding domain"/>
    <property type="match status" value="2"/>
</dbReference>
<dbReference type="CDD" id="cd03478">
    <property type="entry name" value="Rieske_AIFL_N"/>
    <property type="match status" value="1"/>
</dbReference>
<evidence type="ECO:0000256" key="5">
    <source>
        <dbReference type="ARBA" id="ARBA00022723"/>
    </source>
</evidence>
<organism evidence="11 12">
    <name type="scientific">Thielaviopsis punctulata</name>
    <dbReference type="NCBI Taxonomy" id="72032"/>
    <lineage>
        <taxon>Eukaryota</taxon>
        <taxon>Fungi</taxon>
        <taxon>Dikarya</taxon>
        <taxon>Ascomycota</taxon>
        <taxon>Pezizomycotina</taxon>
        <taxon>Sordariomycetes</taxon>
        <taxon>Hypocreomycetidae</taxon>
        <taxon>Microascales</taxon>
        <taxon>Ceratocystidaceae</taxon>
        <taxon>Thielaviopsis</taxon>
    </lineage>
</organism>
<dbReference type="InterPro" id="IPR016156">
    <property type="entry name" value="FAD/NAD-linked_Rdtase_dimer_sf"/>
</dbReference>
<evidence type="ECO:0000256" key="2">
    <source>
        <dbReference type="ARBA" id="ARBA00006442"/>
    </source>
</evidence>
<dbReference type="PRINTS" id="PR00368">
    <property type="entry name" value="FADPNR"/>
</dbReference>
<sequence>MASEYKLKNITALPQDAGDSLEAEVEGLDGAKVLLVHTGDSVQAIGPKCTHYGAPLIKGIVSKDGRITCPWHGACFSTKTGDIEDAPALDALPTFKVAERNGSVFITGEPAVLKSGRRKPHFSCPEITSTDAGVVVVGGGSGTIGLVEGLRLKGYEGKITVVTTEGYLPVDRPKLSKALIGDPAKIALRPQEWFDEGRVEFVHDEVTGVDVEKKAVATKAGKTLSYTKLVLAPGGTPNRLPLPGIRELGNIFTLRTAHDAAAITAAIGSKGKKIVVVGSSFIGLEVANAVAADNTVCIIGQEKTPLENVLGSQVGESVKKGLEAKGIKFYMSASTKKALASKSDTSLVGAVELCDGTVLEADLVILGVGVKPATGFLKDNAPFSLEKDGSLITNAWFQVLGVSDVYAVGDIAKFPYAGPGGTGAPVRIEHWNVAQKSGRIAAAHIVDSGIDAEIFIPVFWSALAAQLRYCGNTANGYDDVVVQGSLDSGKFVAFYTKGEVIVAVATMGKDPVMAKAVELMRLGKMPSKGQVSEGVDVLSLDL</sequence>
<dbReference type="InterPro" id="IPR028202">
    <property type="entry name" value="Reductase_C"/>
</dbReference>
<evidence type="ECO:0000256" key="1">
    <source>
        <dbReference type="ARBA" id="ARBA00001974"/>
    </source>
</evidence>
<dbReference type="EMBL" id="LAEV01000383">
    <property type="protein sequence ID" value="KKA30441.1"/>
    <property type="molecule type" value="Genomic_DNA"/>
</dbReference>
<comment type="similarity">
    <text evidence="2">Belongs to the FAD-dependent oxidoreductase family.</text>
</comment>
<evidence type="ECO:0000313" key="12">
    <source>
        <dbReference type="Proteomes" id="UP000033483"/>
    </source>
</evidence>
<reference evidence="11 12" key="1">
    <citation type="submission" date="2015-03" db="EMBL/GenBank/DDBJ databases">
        <authorList>
            <person name="Radwan O."/>
            <person name="Al-Naeli F.A."/>
            <person name="Rendon G.A."/>
            <person name="Fields C."/>
        </authorList>
    </citation>
    <scope>NUCLEOTIDE SEQUENCE [LARGE SCALE GENOMIC DNA]</scope>
    <source>
        <strain evidence="11">CR-DP1</strain>
    </source>
</reference>
<dbReference type="Gene3D" id="2.102.10.10">
    <property type="entry name" value="Rieske [2Fe-2S] iron-sulphur domain"/>
    <property type="match status" value="1"/>
</dbReference>
<dbReference type="GO" id="GO:0046872">
    <property type="term" value="F:metal ion binding"/>
    <property type="evidence" value="ECO:0007669"/>
    <property type="project" value="UniProtKB-KW"/>
</dbReference>
<gene>
    <name evidence="11" type="ORF">TD95_005443</name>
</gene>
<dbReference type="GO" id="GO:0051537">
    <property type="term" value="F:2 iron, 2 sulfur cluster binding"/>
    <property type="evidence" value="ECO:0007669"/>
    <property type="project" value="UniProtKB-KW"/>
</dbReference>
<dbReference type="InterPro" id="IPR050446">
    <property type="entry name" value="FAD-oxidoreductase/Apoptosis"/>
</dbReference>
<keyword evidence="3" id="KW-0285">Flavoprotein</keyword>
<dbReference type="Gene3D" id="3.30.390.30">
    <property type="match status" value="1"/>
</dbReference>
<keyword evidence="12" id="KW-1185">Reference proteome</keyword>
<feature type="domain" description="Rieske" evidence="10">
    <location>
        <begin position="14"/>
        <end position="106"/>
    </location>
</feature>
<keyword evidence="9" id="KW-0411">Iron-sulfur</keyword>
<evidence type="ECO:0000256" key="3">
    <source>
        <dbReference type="ARBA" id="ARBA00022630"/>
    </source>
</evidence>
<evidence type="ECO:0000259" key="10">
    <source>
        <dbReference type="PROSITE" id="PS51296"/>
    </source>
</evidence>
<dbReference type="InterPro" id="IPR036922">
    <property type="entry name" value="Rieske_2Fe-2S_sf"/>
</dbReference>
<evidence type="ECO:0000256" key="6">
    <source>
        <dbReference type="ARBA" id="ARBA00022827"/>
    </source>
</evidence>
<keyword evidence="8" id="KW-0408">Iron</keyword>
<dbReference type="Proteomes" id="UP000033483">
    <property type="component" value="Unassembled WGS sequence"/>
</dbReference>
<proteinExistence type="inferred from homology"/>